<gene>
    <name evidence="2" type="ORF">BG04_3352</name>
</gene>
<dbReference type="Gene3D" id="4.10.810.10">
    <property type="entry name" value="Virus Scaffolding Protein, Chain A"/>
    <property type="match status" value="1"/>
</dbReference>
<dbReference type="SMART" id="SM00914">
    <property type="entry name" value="IDEAL"/>
    <property type="match status" value="1"/>
</dbReference>
<dbReference type="AlphaFoldDB" id="A0A0B6AR43"/>
<organism evidence="2 3">
    <name type="scientific">Priestia megaterium (strain ATCC 14581 / DSM 32 / CCUG 1817 / JCM 2506 / NBRC 15308 / NCIMB 9376 / NCTC 10342 / NRRL B-14308 / VKM B-512 / Ford 19)</name>
    <name type="common">Bacillus megaterium</name>
    <dbReference type="NCBI Taxonomy" id="1348623"/>
    <lineage>
        <taxon>Bacteria</taxon>
        <taxon>Bacillati</taxon>
        <taxon>Bacillota</taxon>
        <taxon>Bacilli</taxon>
        <taxon>Bacillales</taxon>
        <taxon>Bacillaceae</taxon>
        <taxon>Priestia</taxon>
    </lineage>
</organism>
<reference evidence="2 3" key="1">
    <citation type="journal article" date="2015" name="Genome Announc.">
        <title>Complete genome sequences for 35 biothreat assay-relevant bacillus species.</title>
        <authorList>
            <person name="Johnson S.L."/>
            <person name="Daligault H.E."/>
            <person name="Davenport K.W."/>
            <person name="Jaissle J."/>
            <person name="Frey K.G."/>
            <person name="Ladner J.T."/>
            <person name="Broomall S.M."/>
            <person name="Bishop-Lilly K.A."/>
            <person name="Bruce D.C."/>
            <person name="Gibbons H.S."/>
            <person name="Coyne S.R."/>
            <person name="Lo C.C."/>
            <person name="Meincke L."/>
            <person name="Munk A.C."/>
            <person name="Koroleva G.I."/>
            <person name="Rosenzweig C.N."/>
            <person name="Palacios G.F."/>
            <person name="Redden C.L."/>
            <person name="Minogue T.D."/>
            <person name="Chain P.S."/>
        </authorList>
    </citation>
    <scope>NUCLEOTIDE SEQUENCE [LARGE SCALE GENOMIC DNA]</scope>
    <source>
        <strain evidence="3">ATCC 14581 / DSM 32 / JCM 2506 / NBRC 15308 / NCIMB 9376 / NCTC 10342 / NRRL B-14308 / VKM B-512</strain>
    </source>
</reference>
<dbReference type="GeneID" id="93641414"/>
<dbReference type="HOGENOM" id="CLU_199532_0_0_9"/>
<name>A0A0B6AR43_PRIM2</name>
<dbReference type="KEGG" id="bmeg:BG04_3352"/>
<evidence type="ECO:0000259" key="1">
    <source>
        <dbReference type="SMART" id="SM00914"/>
    </source>
</evidence>
<proteinExistence type="predicted"/>
<dbReference type="Pfam" id="PF08858">
    <property type="entry name" value="IDEAL"/>
    <property type="match status" value="1"/>
</dbReference>
<evidence type="ECO:0000313" key="3">
    <source>
        <dbReference type="Proteomes" id="UP000031829"/>
    </source>
</evidence>
<dbReference type="InterPro" id="IPR027393">
    <property type="entry name" value="Virus_scaffolding_prot_C"/>
</dbReference>
<dbReference type="RefSeq" id="WP_016766443.1">
    <property type="nucleotide sequence ID" value="NZ_BCVB01000007.1"/>
</dbReference>
<feature type="domain" description="IDEAL" evidence="1">
    <location>
        <begin position="27"/>
        <end position="63"/>
    </location>
</feature>
<protein>
    <submittedName>
        <fullName evidence="2">IDEAL domain protein</fullName>
    </submittedName>
</protein>
<evidence type="ECO:0000313" key="2">
    <source>
        <dbReference type="EMBL" id="AJI23602.1"/>
    </source>
</evidence>
<dbReference type="InterPro" id="IPR014957">
    <property type="entry name" value="IDEAL_dom"/>
</dbReference>
<dbReference type="EMBL" id="CP009920">
    <property type="protein sequence ID" value="AJI23602.1"/>
    <property type="molecule type" value="Genomic_DNA"/>
</dbReference>
<dbReference type="Proteomes" id="UP000031829">
    <property type="component" value="Chromosome"/>
</dbReference>
<sequence length="67" mass="8124">MIYIEKHPTDSQPIRMDILDSIFAKMVLNKAIRDFRRDQILREVDQTLEERNKEKFFQLIEELKSIS</sequence>
<accession>A0A0B6AR43</accession>